<sequence length="323" mass="36475">MKNISQRIKSALILLTILLPFLFITYYGKISGKIIGISFFTLISVWATYEVLSHSILARWQNILISILSILIWAFPLDWFSNNTQSNNIFIHNANKIGFNIEELILQLKKAVFFSEDSLTSFKALSVICLVTLISLIYLFNLFFTKKSLKEFIVSYIVAIFSTIFIPISFKTLFLYNSASLYFIFAIISIPVVTDTSAYIGGSLFGRKIIKVGMAPKISPKKSWEGGFIGFIFGSLFVFITMYLGKLTNNLQFIIFSNWKQLLVGIILLPFISIIGDLAFSLIKRLYGVKDFSNLIPGHGGFMDRFDSSSFVVIGVSVILLIR</sequence>
<evidence type="ECO:0000256" key="14">
    <source>
        <dbReference type="ARBA" id="ARBA00023098"/>
    </source>
</evidence>
<keyword evidence="12 18" id="KW-0548">Nucleotidyltransferase</keyword>
<evidence type="ECO:0000256" key="5">
    <source>
        <dbReference type="ARBA" id="ARBA00010185"/>
    </source>
</evidence>
<keyword evidence="21" id="KW-1185">Reference proteome</keyword>
<evidence type="ECO:0000256" key="2">
    <source>
        <dbReference type="ARBA" id="ARBA00004651"/>
    </source>
</evidence>
<evidence type="ECO:0000256" key="16">
    <source>
        <dbReference type="ARBA" id="ARBA00023209"/>
    </source>
</evidence>
<evidence type="ECO:0000256" key="3">
    <source>
        <dbReference type="ARBA" id="ARBA00005119"/>
    </source>
</evidence>
<evidence type="ECO:0000256" key="8">
    <source>
        <dbReference type="ARBA" id="ARBA00022475"/>
    </source>
</evidence>
<keyword evidence="9" id="KW-0444">Lipid biosynthesis</keyword>
<protein>
    <recommendedName>
        <fullName evidence="7 18">Phosphatidate cytidylyltransferase</fullName>
        <ecNumber evidence="6 18">2.7.7.41</ecNumber>
    </recommendedName>
</protein>
<dbReference type="PROSITE" id="PS01315">
    <property type="entry name" value="CDS"/>
    <property type="match status" value="1"/>
</dbReference>
<keyword evidence="16" id="KW-0594">Phospholipid biosynthesis</keyword>
<keyword evidence="14" id="KW-0443">Lipid metabolism</keyword>
<dbReference type="OrthoDB" id="9799199at2"/>
<comment type="subcellular location">
    <subcellularLocation>
        <location evidence="2">Cell membrane</location>
        <topology evidence="2">Multi-pass membrane protein</topology>
    </subcellularLocation>
</comment>
<evidence type="ECO:0000256" key="9">
    <source>
        <dbReference type="ARBA" id="ARBA00022516"/>
    </source>
</evidence>
<keyword evidence="17" id="KW-1208">Phospholipid metabolism</keyword>
<feature type="transmembrane region" description="Helical" evidence="19">
    <location>
        <begin position="156"/>
        <end position="176"/>
    </location>
</feature>
<evidence type="ECO:0000256" key="12">
    <source>
        <dbReference type="ARBA" id="ARBA00022695"/>
    </source>
</evidence>
<evidence type="ECO:0000256" key="18">
    <source>
        <dbReference type="RuleBase" id="RU003938"/>
    </source>
</evidence>
<evidence type="ECO:0000256" key="17">
    <source>
        <dbReference type="ARBA" id="ARBA00023264"/>
    </source>
</evidence>
<feature type="transmembrane region" description="Helical" evidence="19">
    <location>
        <begin position="264"/>
        <end position="283"/>
    </location>
</feature>
<comment type="pathway">
    <text evidence="3 18">Phospholipid metabolism; CDP-diacylglycerol biosynthesis; CDP-diacylglycerol from sn-glycerol 3-phosphate: step 3/3.</text>
</comment>
<name>A0A077L5X2_9BACT</name>
<evidence type="ECO:0000256" key="10">
    <source>
        <dbReference type="ARBA" id="ARBA00022679"/>
    </source>
</evidence>
<dbReference type="UniPathway" id="UPA00557">
    <property type="reaction ID" value="UER00614"/>
</dbReference>
<feature type="transmembrane region" description="Helical" evidence="19">
    <location>
        <begin position="63"/>
        <end position="80"/>
    </location>
</feature>
<dbReference type="GO" id="GO:0004605">
    <property type="term" value="F:phosphatidate cytidylyltransferase activity"/>
    <property type="evidence" value="ECO:0007669"/>
    <property type="project" value="UniProtKB-EC"/>
</dbReference>
<organism evidence="20 21">
    <name type="scientific">Metamycoplasma canadense</name>
    <dbReference type="NCBI Taxonomy" id="29554"/>
    <lineage>
        <taxon>Bacteria</taxon>
        <taxon>Bacillati</taxon>
        <taxon>Mycoplasmatota</taxon>
        <taxon>Mycoplasmoidales</taxon>
        <taxon>Metamycoplasmataceae</taxon>
        <taxon>Metamycoplasma</taxon>
    </lineage>
</organism>
<feature type="transmembrane region" description="Helical" evidence="19">
    <location>
        <begin position="34"/>
        <end position="51"/>
    </location>
</feature>
<proteinExistence type="inferred from homology"/>
<dbReference type="PANTHER" id="PTHR46382:SF1">
    <property type="entry name" value="PHOSPHATIDATE CYTIDYLYLTRANSFERASE"/>
    <property type="match status" value="1"/>
</dbReference>
<accession>A0A077L5X2</accession>
<feature type="transmembrane region" description="Helical" evidence="19">
    <location>
        <begin position="124"/>
        <end position="144"/>
    </location>
</feature>
<reference evidence="21" key="1">
    <citation type="journal article" date="2014" name="Genome Announc.">
        <title>Complete Genome Sequence of Mycoplasma canadense Strain HAZ 360_1 from Bovine Mastitic Milk in Japan.</title>
        <authorList>
            <person name="Hata E."/>
        </authorList>
    </citation>
    <scope>NUCLEOTIDE SEQUENCE [LARGE SCALE GENOMIC DNA]</scope>
    <source>
        <strain evidence="21">HAZ360_1</strain>
    </source>
</reference>
<comment type="catalytic activity">
    <reaction evidence="1 18">
        <text>a 1,2-diacyl-sn-glycero-3-phosphate + CTP + H(+) = a CDP-1,2-diacyl-sn-glycerol + diphosphate</text>
        <dbReference type="Rhea" id="RHEA:16229"/>
        <dbReference type="ChEBI" id="CHEBI:15378"/>
        <dbReference type="ChEBI" id="CHEBI:33019"/>
        <dbReference type="ChEBI" id="CHEBI:37563"/>
        <dbReference type="ChEBI" id="CHEBI:58332"/>
        <dbReference type="ChEBI" id="CHEBI:58608"/>
        <dbReference type="EC" id="2.7.7.41"/>
    </reaction>
</comment>
<dbReference type="GO" id="GO:0005886">
    <property type="term" value="C:plasma membrane"/>
    <property type="evidence" value="ECO:0007669"/>
    <property type="project" value="UniProtKB-SubCell"/>
</dbReference>
<dbReference type="Proteomes" id="UP000031641">
    <property type="component" value="Chromosome"/>
</dbReference>
<dbReference type="KEGG" id="mcan:MCAN360_0137"/>
<keyword evidence="11 18" id="KW-0812">Transmembrane</keyword>
<dbReference type="RefSeq" id="WP_045433300.1">
    <property type="nucleotide sequence ID" value="NZ_AP014631.1"/>
</dbReference>
<dbReference type="HOGENOM" id="CLU_037294_2_0_14"/>
<dbReference type="EC" id="2.7.7.41" evidence="6 18"/>
<evidence type="ECO:0000256" key="19">
    <source>
        <dbReference type="SAM" id="Phobius"/>
    </source>
</evidence>
<feature type="transmembrane region" description="Helical" evidence="19">
    <location>
        <begin position="12"/>
        <end position="28"/>
    </location>
</feature>
<dbReference type="PANTHER" id="PTHR46382">
    <property type="entry name" value="PHOSPHATIDATE CYTIDYLYLTRANSFERASE"/>
    <property type="match status" value="1"/>
</dbReference>
<dbReference type="GO" id="GO:0016024">
    <property type="term" value="P:CDP-diacylglycerol biosynthetic process"/>
    <property type="evidence" value="ECO:0007669"/>
    <property type="project" value="UniProtKB-UniPathway"/>
</dbReference>
<evidence type="ECO:0000256" key="7">
    <source>
        <dbReference type="ARBA" id="ARBA00019373"/>
    </source>
</evidence>
<evidence type="ECO:0000256" key="4">
    <source>
        <dbReference type="ARBA" id="ARBA00005189"/>
    </source>
</evidence>
<keyword evidence="15 19" id="KW-0472">Membrane</keyword>
<evidence type="ECO:0000256" key="6">
    <source>
        <dbReference type="ARBA" id="ARBA00012487"/>
    </source>
</evidence>
<keyword evidence="8" id="KW-1003">Cell membrane</keyword>
<keyword evidence="13 19" id="KW-1133">Transmembrane helix</keyword>
<evidence type="ECO:0000313" key="20">
    <source>
        <dbReference type="EMBL" id="BAP39397.1"/>
    </source>
</evidence>
<evidence type="ECO:0000256" key="13">
    <source>
        <dbReference type="ARBA" id="ARBA00022989"/>
    </source>
</evidence>
<comment type="similarity">
    <text evidence="5 18">Belongs to the CDS family.</text>
</comment>
<comment type="pathway">
    <text evidence="4">Lipid metabolism.</text>
</comment>
<feature type="transmembrane region" description="Helical" evidence="19">
    <location>
        <begin position="182"/>
        <end position="205"/>
    </location>
</feature>
<evidence type="ECO:0000256" key="11">
    <source>
        <dbReference type="ARBA" id="ARBA00022692"/>
    </source>
</evidence>
<dbReference type="EMBL" id="AP014631">
    <property type="protein sequence ID" value="BAP39397.1"/>
    <property type="molecule type" value="Genomic_DNA"/>
</dbReference>
<evidence type="ECO:0000256" key="15">
    <source>
        <dbReference type="ARBA" id="ARBA00023136"/>
    </source>
</evidence>
<keyword evidence="10 18" id="KW-0808">Transferase</keyword>
<dbReference type="Pfam" id="PF01148">
    <property type="entry name" value="CTP_transf_1"/>
    <property type="match status" value="1"/>
</dbReference>
<gene>
    <name evidence="20" type="primary">cdsA</name>
    <name evidence="20" type="ORF">MCAN360_0137</name>
</gene>
<evidence type="ECO:0000256" key="1">
    <source>
        <dbReference type="ARBA" id="ARBA00001698"/>
    </source>
</evidence>
<evidence type="ECO:0000313" key="21">
    <source>
        <dbReference type="Proteomes" id="UP000031641"/>
    </source>
</evidence>
<feature type="transmembrane region" description="Helical" evidence="19">
    <location>
        <begin position="226"/>
        <end position="244"/>
    </location>
</feature>
<dbReference type="InterPro" id="IPR000374">
    <property type="entry name" value="PC_trans"/>
</dbReference>
<dbReference type="AlphaFoldDB" id="A0A077L5X2"/>
<dbReference type="STRING" id="29554.MCAN360_0137"/>